<keyword evidence="1" id="KW-0812">Transmembrane</keyword>
<dbReference type="Proteomes" id="UP001252186">
    <property type="component" value="Unassembled WGS sequence"/>
</dbReference>
<evidence type="ECO:0000313" key="2">
    <source>
        <dbReference type="EMBL" id="MDT0553181.1"/>
    </source>
</evidence>
<dbReference type="RefSeq" id="WP_311593168.1">
    <property type="nucleotide sequence ID" value="NZ_JAVRHV010000003.1"/>
</dbReference>
<feature type="transmembrane region" description="Helical" evidence="1">
    <location>
        <begin position="49"/>
        <end position="69"/>
    </location>
</feature>
<feature type="transmembrane region" description="Helical" evidence="1">
    <location>
        <begin position="12"/>
        <end position="29"/>
    </location>
</feature>
<feature type="transmembrane region" description="Helical" evidence="1">
    <location>
        <begin position="124"/>
        <end position="147"/>
    </location>
</feature>
<feature type="transmembrane region" description="Helical" evidence="1">
    <location>
        <begin position="81"/>
        <end position="99"/>
    </location>
</feature>
<sequence length="154" mass="16162">MTNKFYTIAKYGAAALGIIGIILLVRVIMGGEAVETDAELQTSVVDPFVSFTIVMLIVTTVLAVGFSLLGLLKNGAALKKALLSVGLLAVFFIIAYSVSSDGEVTNKFGQVIEFGEKGSISKNAGALIIFSYFLGAIGLASVLWGSVKDMFAKN</sequence>
<dbReference type="EMBL" id="JAVRHV010000003">
    <property type="protein sequence ID" value="MDT0553181.1"/>
    <property type="molecule type" value="Genomic_DNA"/>
</dbReference>
<evidence type="ECO:0000313" key="3">
    <source>
        <dbReference type="Proteomes" id="UP001252186"/>
    </source>
</evidence>
<keyword evidence="3" id="KW-1185">Reference proteome</keyword>
<keyword evidence="1" id="KW-1133">Transmembrane helix</keyword>
<name>A0ABU2Y5V3_9FLAO</name>
<organism evidence="2 3">
    <name type="scientific">Urechidicola vernalis</name>
    <dbReference type="NCBI Taxonomy" id="3075600"/>
    <lineage>
        <taxon>Bacteria</taxon>
        <taxon>Pseudomonadati</taxon>
        <taxon>Bacteroidota</taxon>
        <taxon>Flavobacteriia</taxon>
        <taxon>Flavobacteriales</taxon>
        <taxon>Flavobacteriaceae</taxon>
        <taxon>Urechidicola</taxon>
    </lineage>
</organism>
<comment type="caution">
    <text evidence="2">The sequence shown here is derived from an EMBL/GenBank/DDBJ whole genome shotgun (WGS) entry which is preliminary data.</text>
</comment>
<gene>
    <name evidence="2" type="ORF">RM519_07995</name>
</gene>
<proteinExistence type="predicted"/>
<protein>
    <submittedName>
        <fullName evidence="2">Uncharacterized protein</fullName>
    </submittedName>
</protein>
<reference evidence="2 3" key="1">
    <citation type="submission" date="2023-09" db="EMBL/GenBank/DDBJ databases">
        <authorList>
            <person name="Rey-Velasco X."/>
        </authorList>
    </citation>
    <scope>NUCLEOTIDE SEQUENCE [LARGE SCALE GENOMIC DNA]</scope>
    <source>
        <strain evidence="2 3">P050</strain>
    </source>
</reference>
<accession>A0ABU2Y5V3</accession>
<evidence type="ECO:0000256" key="1">
    <source>
        <dbReference type="SAM" id="Phobius"/>
    </source>
</evidence>
<keyword evidence="1" id="KW-0472">Membrane</keyword>